<dbReference type="KEGG" id="psti:SOO65_01450"/>
<dbReference type="Proteomes" id="UP001324634">
    <property type="component" value="Chromosome"/>
</dbReference>
<name>A0AAX4HPZ6_9BACT</name>
<accession>A0AAX4HPZ6</accession>
<organism evidence="2 3">
    <name type="scientific">Peredibacter starrii</name>
    <dbReference type="NCBI Taxonomy" id="28202"/>
    <lineage>
        <taxon>Bacteria</taxon>
        <taxon>Pseudomonadati</taxon>
        <taxon>Bdellovibrionota</taxon>
        <taxon>Bacteriovoracia</taxon>
        <taxon>Bacteriovoracales</taxon>
        <taxon>Bacteriovoracaceae</taxon>
        <taxon>Peredibacter</taxon>
    </lineage>
</organism>
<sequence length="63" mass="6950">MSSWQKALAIALGLPSTILGVFFGFQALVEHKVISQGMAQGFLIAVVVMMLIKMIQVSWKKKK</sequence>
<dbReference type="RefSeq" id="WP_321395807.1">
    <property type="nucleotide sequence ID" value="NZ_CP139487.1"/>
</dbReference>
<keyword evidence="1" id="KW-0812">Transmembrane</keyword>
<dbReference type="AlphaFoldDB" id="A0AAX4HPZ6"/>
<gene>
    <name evidence="2" type="ORF">SOO65_01450</name>
</gene>
<evidence type="ECO:0000313" key="2">
    <source>
        <dbReference type="EMBL" id="WPU65406.1"/>
    </source>
</evidence>
<proteinExistence type="predicted"/>
<keyword evidence="1" id="KW-1133">Transmembrane helix</keyword>
<evidence type="ECO:0000313" key="3">
    <source>
        <dbReference type="Proteomes" id="UP001324634"/>
    </source>
</evidence>
<feature type="transmembrane region" description="Helical" evidence="1">
    <location>
        <begin position="7"/>
        <end position="28"/>
    </location>
</feature>
<evidence type="ECO:0000256" key="1">
    <source>
        <dbReference type="SAM" id="Phobius"/>
    </source>
</evidence>
<dbReference type="EMBL" id="CP139487">
    <property type="protein sequence ID" value="WPU65406.1"/>
    <property type="molecule type" value="Genomic_DNA"/>
</dbReference>
<reference evidence="2 3" key="1">
    <citation type="submission" date="2023-11" db="EMBL/GenBank/DDBJ databases">
        <title>Peredibacter starrii A3.12.</title>
        <authorList>
            <person name="Mitchell R.J."/>
        </authorList>
    </citation>
    <scope>NUCLEOTIDE SEQUENCE [LARGE SCALE GENOMIC DNA]</scope>
    <source>
        <strain evidence="2 3">A3.12</strain>
    </source>
</reference>
<feature type="transmembrane region" description="Helical" evidence="1">
    <location>
        <begin position="34"/>
        <end position="55"/>
    </location>
</feature>
<protein>
    <submittedName>
        <fullName evidence="2">Uncharacterized protein</fullName>
    </submittedName>
</protein>
<keyword evidence="1" id="KW-0472">Membrane</keyword>
<keyword evidence="3" id="KW-1185">Reference proteome</keyword>